<feature type="region of interest" description="Disordered" evidence="1">
    <location>
        <begin position="22"/>
        <end position="42"/>
    </location>
</feature>
<accession>F0W548</accession>
<evidence type="ECO:0000313" key="2">
    <source>
        <dbReference type="EMBL" id="CCA16239.1"/>
    </source>
</evidence>
<gene>
    <name evidence="2" type="primary">AlNc14C19G2019</name>
    <name evidence="2" type="ORF">ALNC14_023820</name>
</gene>
<sequence length="110" mass="12973">MLTTAHPSECAMFVYRLDSERKKGDKPMSVHYSMSNHHRDDSSSEPLHQLLYFLLVHYAFRFFTADHKPIALIVMWACLQNTRQVHFRTSPKSAEESQRVGSLEIRFFRK</sequence>
<dbReference type="HOGENOM" id="CLU_2175759_0_0_1"/>
<name>F0W548_9STRA</name>
<reference evidence="2" key="2">
    <citation type="submission" date="2011-02" db="EMBL/GenBank/DDBJ databases">
        <authorList>
            <person name="MacLean D."/>
        </authorList>
    </citation>
    <scope>NUCLEOTIDE SEQUENCE</scope>
</reference>
<reference evidence="2" key="1">
    <citation type="journal article" date="2011" name="PLoS Biol.">
        <title>Gene gain and loss during evolution of obligate parasitism in the white rust pathogen of Arabidopsis thaliana.</title>
        <authorList>
            <person name="Kemen E."/>
            <person name="Gardiner A."/>
            <person name="Schultz-Larsen T."/>
            <person name="Kemen A.C."/>
            <person name="Balmuth A.L."/>
            <person name="Robert-Seilaniantz A."/>
            <person name="Bailey K."/>
            <person name="Holub E."/>
            <person name="Studholme D.J."/>
            <person name="Maclean D."/>
            <person name="Jones J.D."/>
        </authorList>
    </citation>
    <scope>NUCLEOTIDE SEQUENCE</scope>
</reference>
<proteinExistence type="predicted"/>
<dbReference type="EMBL" id="FR824064">
    <property type="protein sequence ID" value="CCA16239.1"/>
    <property type="molecule type" value="Genomic_DNA"/>
</dbReference>
<organism evidence="2">
    <name type="scientific">Albugo laibachii Nc14</name>
    <dbReference type="NCBI Taxonomy" id="890382"/>
    <lineage>
        <taxon>Eukaryota</taxon>
        <taxon>Sar</taxon>
        <taxon>Stramenopiles</taxon>
        <taxon>Oomycota</taxon>
        <taxon>Peronosporomycetes</taxon>
        <taxon>Albuginales</taxon>
        <taxon>Albuginaceae</taxon>
        <taxon>Albugo</taxon>
    </lineage>
</organism>
<evidence type="ECO:0000256" key="1">
    <source>
        <dbReference type="SAM" id="MobiDB-lite"/>
    </source>
</evidence>
<dbReference type="AlphaFoldDB" id="F0W548"/>
<protein>
    <submittedName>
        <fullName evidence="2">AlNc14C19G2019 protein</fullName>
    </submittedName>
</protein>